<dbReference type="InterPro" id="IPR051533">
    <property type="entry name" value="WaaL-like"/>
</dbReference>
<dbReference type="PANTHER" id="PTHR37422:SF21">
    <property type="entry name" value="EXOQ-LIKE PROTEIN"/>
    <property type="match status" value="1"/>
</dbReference>
<feature type="transmembrane region" description="Helical" evidence="5">
    <location>
        <begin position="361"/>
        <end position="383"/>
    </location>
</feature>
<dbReference type="Pfam" id="PF04932">
    <property type="entry name" value="Wzy_C"/>
    <property type="match status" value="1"/>
</dbReference>
<dbReference type="EMBL" id="VITY01000003">
    <property type="protein sequence ID" value="TWC05293.1"/>
    <property type="molecule type" value="Genomic_DNA"/>
</dbReference>
<reference evidence="7 8" key="1">
    <citation type="submission" date="2019-06" db="EMBL/GenBank/DDBJ databases">
        <title>Genomic Encyclopedia of Type Strains, Phase IV (KMG-V): Genome sequencing to study the core and pangenomes of soil and plant-associated prokaryotes.</title>
        <authorList>
            <person name="Whitman W."/>
        </authorList>
    </citation>
    <scope>NUCLEOTIDE SEQUENCE [LARGE SCALE GENOMIC DNA]</scope>
    <source>
        <strain evidence="7 8">BR 10355</strain>
    </source>
</reference>
<keyword evidence="8" id="KW-1185">Reference proteome</keyword>
<accession>A0A560MCG1</accession>
<evidence type="ECO:0000256" key="5">
    <source>
        <dbReference type="SAM" id="Phobius"/>
    </source>
</evidence>
<evidence type="ECO:0000313" key="7">
    <source>
        <dbReference type="EMBL" id="TWC05293.1"/>
    </source>
</evidence>
<feature type="transmembrane region" description="Helical" evidence="5">
    <location>
        <begin position="124"/>
        <end position="143"/>
    </location>
</feature>
<evidence type="ECO:0000256" key="4">
    <source>
        <dbReference type="ARBA" id="ARBA00023136"/>
    </source>
</evidence>
<feature type="transmembrane region" description="Helical" evidence="5">
    <location>
        <begin position="155"/>
        <end position="176"/>
    </location>
</feature>
<organism evidence="7 8">
    <name type="scientific">Bradyrhizobium macuxiense</name>
    <dbReference type="NCBI Taxonomy" id="1755647"/>
    <lineage>
        <taxon>Bacteria</taxon>
        <taxon>Pseudomonadati</taxon>
        <taxon>Pseudomonadota</taxon>
        <taxon>Alphaproteobacteria</taxon>
        <taxon>Hyphomicrobiales</taxon>
        <taxon>Nitrobacteraceae</taxon>
        <taxon>Bradyrhizobium</taxon>
    </lineage>
</organism>
<evidence type="ECO:0000256" key="2">
    <source>
        <dbReference type="ARBA" id="ARBA00022692"/>
    </source>
</evidence>
<keyword evidence="4 5" id="KW-0472">Membrane</keyword>
<evidence type="ECO:0000256" key="1">
    <source>
        <dbReference type="ARBA" id="ARBA00004141"/>
    </source>
</evidence>
<feature type="transmembrane region" description="Helical" evidence="5">
    <location>
        <begin position="196"/>
        <end position="215"/>
    </location>
</feature>
<comment type="caution">
    <text evidence="7">The sequence shown here is derived from an EMBL/GenBank/DDBJ whole genome shotgun (WGS) entry which is preliminary data.</text>
</comment>
<keyword evidence="2 5" id="KW-0812">Transmembrane</keyword>
<gene>
    <name evidence="7" type="ORF">FBZ93_103307</name>
</gene>
<feature type="domain" description="O-antigen ligase-related" evidence="6">
    <location>
        <begin position="228"/>
        <end position="367"/>
    </location>
</feature>
<name>A0A560MCG1_9BRAD</name>
<feature type="transmembrane region" description="Helical" evidence="5">
    <location>
        <begin position="273"/>
        <end position="297"/>
    </location>
</feature>
<feature type="transmembrane region" description="Helical" evidence="5">
    <location>
        <begin position="244"/>
        <end position="261"/>
    </location>
</feature>
<evidence type="ECO:0000259" key="6">
    <source>
        <dbReference type="Pfam" id="PF04932"/>
    </source>
</evidence>
<protein>
    <recommendedName>
        <fullName evidence="6">O-antigen ligase-related domain-containing protein</fullName>
    </recommendedName>
</protein>
<feature type="transmembrane region" description="Helical" evidence="5">
    <location>
        <begin position="392"/>
        <end position="409"/>
    </location>
</feature>
<feature type="transmembrane region" description="Helical" evidence="5">
    <location>
        <begin position="222"/>
        <end position="238"/>
    </location>
</feature>
<feature type="transmembrane region" description="Helical" evidence="5">
    <location>
        <begin position="74"/>
        <end position="104"/>
    </location>
</feature>
<dbReference type="GO" id="GO:0016020">
    <property type="term" value="C:membrane"/>
    <property type="evidence" value="ECO:0007669"/>
    <property type="project" value="UniProtKB-SubCell"/>
</dbReference>
<dbReference type="PANTHER" id="PTHR37422">
    <property type="entry name" value="TEICHURONIC ACID BIOSYNTHESIS PROTEIN TUAE"/>
    <property type="match status" value="1"/>
</dbReference>
<sequence>MDCFVASLLAMTEKDGASVCTELREYPMAYAATAGTSQSLTSAPPGVLALQRALVWLAGASIAIVFIEPSPYELVTLTACVLFFATGLRMQLVFMPLLFALIVLNVGYSVGAVPFLDKPEVVNWVLTSWYMAVTVVFFAMVMSEDTEARLNMLRRGLIVGAMIASLAGIAGYFHLVPGGYDLLTLYDRARGTFKDPNVLGAFLILPALFTLQSVVSDRFGKAFRNAIAFGIISLAILLSFSRAAWGGFVITAAFMLALMVFTSRSQAQRSRIIVMTLIAAILAVALIAVLLSIGTVADMFKQRASFDQSYDEGRFGRFGRHILGAQMALELPFGIGPLQFHTYFPEDTHNSFLNAFMSGGWISGICYPALVFVSAIIGFRYIYMRVPWQRDYLAIFSAFLGIAGESFIIDTDHWRHFWMMLGTMWGMYAAAERHRATSLGVSDEASAAS</sequence>
<comment type="subcellular location">
    <subcellularLocation>
        <location evidence="1">Membrane</location>
        <topology evidence="1">Multi-pass membrane protein</topology>
    </subcellularLocation>
</comment>
<evidence type="ECO:0000313" key="8">
    <source>
        <dbReference type="Proteomes" id="UP000321304"/>
    </source>
</evidence>
<proteinExistence type="predicted"/>
<keyword evidence="3 5" id="KW-1133">Transmembrane helix</keyword>
<dbReference type="Proteomes" id="UP000321304">
    <property type="component" value="Unassembled WGS sequence"/>
</dbReference>
<evidence type="ECO:0000256" key="3">
    <source>
        <dbReference type="ARBA" id="ARBA00022989"/>
    </source>
</evidence>
<dbReference type="STRING" id="1755647.AS156_21240"/>
<dbReference type="InterPro" id="IPR007016">
    <property type="entry name" value="O-antigen_ligase-rel_domated"/>
</dbReference>
<dbReference type="AlphaFoldDB" id="A0A560MCG1"/>